<reference evidence="3" key="1">
    <citation type="submission" date="2022-04" db="EMBL/GenBank/DDBJ databases">
        <authorList>
            <person name="Seo M.-J."/>
        </authorList>
    </citation>
    <scope>NUCLEOTIDE SEQUENCE</scope>
    <source>
        <strain evidence="3">MBLB2552</strain>
    </source>
</reference>
<dbReference type="RefSeq" id="WP_248551329.1">
    <property type="nucleotide sequence ID" value="NZ_JALPRK010000005.1"/>
</dbReference>
<dbReference type="EMBL" id="JALPRK010000005">
    <property type="protein sequence ID" value="MCK8487121.1"/>
    <property type="molecule type" value="Genomic_DNA"/>
</dbReference>
<sequence length="664" mass="68602">MSSSAGGGIPDFSKATLNDLNKLNKMMSQLQKTTSQLEQVSGFARIGKELEATQSTSAKVAKQFVSLQLATGATAGIMRKKLAAMKPAVDNFMLDLSWAVKAKAESVSKGAKALGKPFAGMWQKVQDKRAASAKKKADDALAAKLGFPVGPNAPPKLKGIKRLQNIAGNTAIQNLPEDRKKMLSSAASTAGSLLGQLQDRSLAAAKEFSTAVGTLRGASMAGPGQMKGMVASLRELGGQVPQNLNEIASVMGTLSGKAKLTGTTLTAMSKTVLDASRLSGANSAEAANAAASVMSVWGKKAGEGTLMMDQFFAASRVSGAGMGDLLKNMGSLGLPLQQMGLSFEQSMALMAKWQSAGLTPIQDALRKDVKGEGLAAITAKIKAAATESEAAALAAQYFGHSVSGDLVAALKNGQVEFGGVVAAMSTAGNAIRNQAGEVQTFGDKWDMLQNRITVALAPLGEAMLPLGEALASIVEVLTRDGDIVLATIGSIAALLLGVFAPALWASAVAGWAAVAPFLPIIAAVLLVGVAVAGLAYVFKYHMDWIVEQVNKVKDKISSFLSVFDIFSGDENGGAGGNTATSNGGPPTSRYHGMSYVPYDGMMARLHKGERIMTAAENREFSNGASGGAAISITGNTFHVRQESDIDAIARALAREIKAAGGLMA</sequence>
<proteinExistence type="predicted"/>
<evidence type="ECO:0000256" key="1">
    <source>
        <dbReference type="SAM" id="Phobius"/>
    </source>
</evidence>
<protein>
    <submittedName>
        <fullName evidence="3">Phage tail tape measure protein</fullName>
    </submittedName>
</protein>
<organism evidence="3 4">
    <name type="scientific">Paenibacillus mellifer</name>
    <dbReference type="NCBI Taxonomy" id="2937794"/>
    <lineage>
        <taxon>Bacteria</taxon>
        <taxon>Bacillati</taxon>
        <taxon>Bacillota</taxon>
        <taxon>Bacilli</taxon>
        <taxon>Bacillales</taxon>
        <taxon>Paenibacillaceae</taxon>
        <taxon>Paenibacillus</taxon>
    </lineage>
</organism>
<evidence type="ECO:0000259" key="2">
    <source>
        <dbReference type="Pfam" id="PF10145"/>
    </source>
</evidence>
<evidence type="ECO:0000313" key="3">
    <source>
        <dbReference type="EMBL" id="MCK8487121.1"/>
    </source>
</evidence>
<dbReference type="AlphaFoldDB" id="A0A9X1Y028"/>
<dbReference type="InterPro" id="IPR010090">
    <property type="entry name" value="Phage_tape_meas"/>
</dbReference>
<name>A0A9X1Y028_9BACL</name>
<evidence type="ECO:0000313" key="4">
    <source>
        <dbReference type="Proteomes" id="UP001139534"/>
    </source>
</evidence>
<dbReference type="Pfam" id="PF10145">
    <property type="entry name" value="PhageMin_Tail"/>
    <property type="match status" value="1"/>
</dbReference>
<accession>A0A9X1Y028</accession>
<gene>
    <name evidence="3" type="ORF">M0651_08070</name>
</gene>
<keyword evidence="4" id="KW-1185">Reference proteome</keyword>
<keyword evidence="1" id="KW-1133">Transmembrane helix</keyword>
<keyword evidence="1" id="KW-0472">Membrane</keyword>
<comment type="caution">
    <text evidence="3">The sequence shown here is derived from an EMBL/GenBank/DDBJ whole genome shotgun (WGS) entry which is preliminary data.</text>
</comment>
<dbReference type="Proteomes" id="UP001139534">
    <property type="component" value="Unassembled WGS sequence"/>
</dbReference>
<keyword evidence="1" id="KW-0812">Transmembrane</keyword>
<feature type="transmembrane region" description="Helical" evidence="1">
    <location>
        <begin position="483"/>
        <end position="505"/>
    </location>
</feature>
<feature type="domain" description="Phage tail tape measure protein" evidence="2">
    <location>
        <begin position="233"/>
        <end position="381"/>
    </location>
</feature>
<feature type="transmembrane region" description="Helical" evidence="1">
    <location>
        <begin position="517"/>
        <end position="538"/>
    </location>
</feature>